<evidence type="ECO:0000313" key="2">
    <source>
        <dbReference type="Proteomes" id="UP001314166"/>
    </source>
</evidence>
<organism evidence="1 2">
    <name type="scientific">Fructobacillus evanidus</name>
    <dbReference type="NCBI Taxonomy" id="3064281"/>
    <lineage>
        <taxon>Bacteria</taxon>
        <taxon>Bacillati</taxon>
        <taxon>Bacillota</taxon>
        <taxon>Bacilli</taxon>
        <taxon>Lactobacillales</taxon>
        <taxon>Lactobacillaceae</taxon>
        <taxon>Fructobacillus</taxon>
    </lineage>
</organism>
<name>A0ABM9MMU4_9LACO</name>
<comment type="caution">
    <text evidence="1">The sequence shown here is derived from an EMBL/GenBank/DDBJ whole genome shotgun (WGS) entry which is preliminary data.</text>
</comment>
<keyword evidence="2" id="KW-1185">Reference proteome</keyword>
<evidence type="ECO:0000313" key="1">
    <source>
        <dbReference type="EMBL" id="CAK1226646.1"/>
    </source>
</evidence>
<gene>
    <name evidence="1" type="ORF">R55214_HHFBAMCI_00150</name>
</gene>
<dbReference type="EMBL" id="CAUZMB010000001">
    <property type="protein sequence ID" value="CAK1226646.1"/>
    <property type="molecule type" value="Genomic_DNA"/>
</dbReference>
<reference evidence="1 2" key="1">
    <citation type="submission" date="2023-10" db="EMBL/GenBank/DDBJ databases">
        <authorList>
            <person name="Botero Cardona J."/>
        </authorList>
    </citation>
    <scope>NUCLEOTIDE SEQUENCE [LARGE SCALE GENOMIC DNA]</scope>
    <source>
        <strain evidence="1 2">R-55214</strain>
    </source>
</reference>
<dbReference type="Proteomes" id="UP001314166">
    <property type="component" value="Unassembled WGS sequence"/>
</dbReference>
<accession>A0ABM9MMU4</accession>
<proteinExistence type="predicted"/>
<dbReference type="RefSeq" id="WP_338343199.1">
    <property type="nucleotide sequence ID" value="NZ_CAUZLH010000001.1"/>
</dbReference>
<protein>
    <submittedName>
        <fullName evidence="1">Uncharacterized protein</fullName>
    </submittedName>
</protein>
<sequence>MEKEKANEISNALSGISYSDWKVVQSVVENRFHQIKKELTYEEINSRISDLTAEKMENPY</sequence>